<comment type="subunit">
    <text evidence="9">Component of the TIM22 complex.</text>
</comment>
<evidence type="ECO:0000256" key="7">
    <source>
        <dbReference type="ARBA" id="ARBA00023136"/>
    </source>
</evidence>
<keyword evidence="4 9" id="KW-0999">Mitochondrion inner membrane</keyword>
<evidence type="ECO:0000313" key="10">
    <source>
        <dbReference type="EMBL" id="KAL1116611.1"/>
    </source>
</evidence>
<dbReference type="GO" id="GO:0008320">
    <property type="term" value="F:protein transmembrane transporter activity"/>
    <property type="evidence" value="ECO:0007669"/>
    <property type="project" value="UniProtKB-UniRule"/>
</dbReference>
<name>A0ABD0XZG6_9HEMI</name>
<dbReference type="PANTHER" id="PTHR14110:SF0">
    <property type="entry name" value="MITOCHONDRIAL IMPORT INNER MEMBRANE TRANSLOCASE SUBUNIT TIM22"/>
    <property type="match status" value="1"/>
</dbReference>
<proteinExistence type="inferred from homology"/>
<dbReference type="GO" id="GO:0042721">
    <property type="term" value="C:TIM22 mitochondrial import inner membrane insertion complex"/>
    <property type="evidence" value="ECO:0007669"/>
    <property type="project" value="UniProtKB-UniRule"/>
</dbReference>
<protein>
    <recommendedName>
        <fullName evidence="9">Mitochondrial import inner membrane translocase subunit TIM22</fullName>
    </recommendedName>
</protein>
<keyword evidence="6 9" id="KW-0496">Mitochondrion</keyword>
<dbReference type="Pfam" id="PF02466">
    <property type="entry name" value="Tim17"/>
    <property type="match status" value="1"/>
</dbReference>
<evidence type="ECO:0000256" key="6">
    <source>
        <dbReference type="ARBA" id="ARBA00023128"/>
    </source>
</evidence>
<dbReference type="EMBL" id="JBFDAA010000017">
    <property type="protein sequence ID" value="KAL1116611.1"/>
    <property type="molecule type" value="Genomic_DNA"/>
</dbReference>
<sequence>MNHLAQYFLGPMARYRENITIPRNLGPPVIKTNDEKTVEAALESCTFKSVMSCVLGYGLGGAVGLFTASVGPSVGQQQTAREILREMKTTTLSYAKNFALLGAVFSAVECNVESYRGVSDWRNGTIAGGVTGGVIGLRVGVKAGLFGAAGFAAFSTVIDYFMRH</sequence>
<evidence type="ECO:0000256" key="3">
    <source>
        <dbReference type="ARBA" id="ARBA00022692"/>
    </source>
</evidence>
<keyword evidence="9" id="KW-0811">Translocation</keyword>
<comment type="subcellular location">
    <subcellularLocation>
        <location evidence="1 9">Mitochondrion inner membrane</location>
        <topology evidence="1 9">Multi-pass membrane protein</topology>
    </subcellularLocation>
</comment>
<evidence type="ECO:0000256" key="1">
    <source>
        <dbReference type="ARBA" id="ARBA00004448"/>
    </source>
</evidence>
<gene>
    <name evidence="10" type="ORF">AAG570_005083</name>
</gene>
<dbReference type="PANTHER" id="PTHR14110">
    <property type="entry name" value="MITOCHONDRIAL IMPORT INNER MEMBRANE TRANSLOCASE SUBUNIT TIM22"/>
    <property type="match status" value="1"/>
</dbReference>
<keyword evidence="7" id="KW-0472">Membrane</keyword>
<keyword evidence="9" id="KW-0813">Transport</keyword>
<keyword evidence="5" id="KW-1133">Transmembrane helix</keyword>
<comment type="caution">
    <text evidence="10">The sequence shown here is derived from an EMBL/GenBank/DDBJ whole genome shotgun (WGS) entry which is preliminary data.</text>
</comment>
<accession>A0ABD0XZG6</accession>
<evidence type="ECO:0000256" key="9">
    <source>
        <dbReference type="RuleBase" id="RU367038"/>
    </source>
</evidence>
<comment type="function">
    <text evidence="8 9">Essential core component of the TIM22 complex, a complex that mediates the import and insertion of multi-pass transmembrane proteins into the mitochondrial inner membrane. In the TIM22 complex, it constitutes the voltage-activated and signal-gated channel. Forms a twin-pore translocase that uses the membrane potential as external driving force in 2 voltage-dependent steps.</text>
</comment>
<evidence type="ECO:0000313" key="11">
    <source>
        <dbReference type="Proteomes" id="UP001558652"/>
    </source>
</evidence>
<comment type="similarity">
    <text evidence="2 9">Belongs to the Tim17/Tim22/Tim23 family.</text>
</comment>
<evidence type="ECO:0000256" key="5">
    <source>
        <dbReference type="ARBA" id="ARBA00022989"/>
    </source>
</evidence>
<dbReference type="AlphaFoldDB" id="A0ABD0XZG6"/>
<keyword evidence="9" id="KW-0653">Protein transport</keyword>
<organism evidence="10 11">
    <name type="scientific">Ranatra chinensis</name>
    <dbReference type="NCBI Taxonomy" id="642074"/>
    <lineage>
        <taxon>Eukaryota</taxon>
        <taxon>Metazoa</taxon>
        <taxon>Ecdysozoa</taxon>
        <taxon>Arthropoda</taxon>
        <taxon>Hexapoda</taxon>
        <taxon>Insecta</taxon>
        <taxon>Pterygota</taxon>
        <taxon>Neoptera</taxon>
        <taxon>Paraneoptera</taxon>
        <taxon>Hemiptera</taxon>
        <taxon>Heteroptera</taxon>
        <taxon>Panheteroptera</taxon>
        <taxon>Nepomorpha</taxon>
        <taxon>Nepidae</taxon>
        <taxon>Ranatrinae</taxon>
        <taxon>Ranatra</taxon>
    </lineage>
</organism>
<dbReference type="Proteomes" id="UP001558652">
    <property type="component" value="Unassembled WGS sequence"/>
</dbReference>
<reference evidence="10 11" key="1">
    <citation type="submission" date="2024-07" db="EMBL/GenBank/DDBJ databases">
        <title>Chromosome-level genome assembly of the water stick insect Ranatra chinensis (Heteroptera: Nepidae).</title>
        <authorList>
            <person name="Liu X."/>
        </authorList>
    </citation>
    <scope>NUCLEOTIDE SEQUENCE [LARGE SCALE GENOMIC DNA]</scope>
    <source>
        <strain evidence="10">Cailab_2021Rc</strain>
        <tissue evidence="10">Muscle</tissue>
    </source>
</reference>
<keyword evidence="11" id="KW-1185">Reference proteome</keyword>
<keyword evidence="3" id="KW-0812">Transmembrane</keyword>
<dbReference type="GO" id="GO:0045039">
    <property type="term" value="P:protein insertion into mitochondrial inner membrane"/>
    <property type="evidence" value="ECO:0007669"/>
    <property type="project" value="UniProtKB-UniRule"/>
</dbReference>
<dbReference type="InterPro" id="IPR039175">
    <property type="entry name" value="TIM22"/>
</dbReference>
<evidence type="ECO:0000256" key="4">
    <source>
        <dbReference type="ARBA" id="ARBA00022792"/>
    </source>
</evidence>
<evidence type="ECO:0000256" key="2">
    <source>
        <dbReference type="ARBA" id="ARBA00008444"/>
    </source>
</evidence>
<evidence type="ECO:0000256" key="8">
    <source>
        <dbReference type="ARBA" id="ARBA00024713"/>
    </source>
</evidence>